<protein>
    <recommendedName>
        <fullName evidence="1">diguanylate cyclase</fullName>
        <ecNumber evidence="1">2.7.7.65</ecNumber>
    </recommendedName>
</protein>
<dbReference type="InterPro" id="IPR000160">
    <property type="entry name" value="GGDEF_dom"/>
</dbReference>
<sequence>MPEADVSHAFEAMERLRERIAMLSITSKQGDMRFTFSAGVAGHRLGQSVDDTIIRADRALYNAKAAGRNRVVLTDDTNDTST</sequence>
<evidence type="ECO:0000256" key="1">
    <source>
        <dbReference type="ARBA" id="ARBA00012528"/>
    </source>
</evidence>
<reference evidence="4 5" key="2">
    <citation type="submission" date="2024-11" db="EMBL/GenBank/DDBJ databases">
        <title>Using genomics to understand microbial adaptation to soil warming.</title>
        <authorList>
            <person name="Deangelis K.M. PhD."/>
        </authorList>
    </citation>
    <scope>NUCLEOTIDE SEQUENCE [LARGE SCALE GENOMIC DNA]</scope>
    <source>
        <strain evidence="4 5">GAS97</strain>
    </source>
</reference>
<gene>
    <name evidence="4" type="ORF">ABH943_006129</name>
</gene>
<evidence type="ECO:0000259" key="3">
    <source>
        <dbReference type="PROSITE" id="PS50887"/>
    </source>
</evidence>
<dbReference type="InterPro" id="IPR050469">
    <property type="entry name" value="Diguanylate_Cyclase"/>
</dbReference>
<dbReference type="EMBL" id="JBIYDN010000023">
    <property type="protein sequence ID" value="MFK4446097.1"/>
    <property type="molecule type" value="Genomic_DNA"/>
</dbReference>
<dbReference type="PANTHER" id="PTHR45138">
    <property type="entry name" value="REGULATORY COMPONENTS OF SENSORY TRANSDUCTION SYSTEM"/>
    <property type="match status" value="1"/>
</dbReference>
<evidence type="ECO:0000313" key="5">
    <source>
        <dbReference type="Proteomes" id="UP001620514"/>
    </source>
</evidence>
<dbReference type="InterPro" id="IPR043128">
    <property type="entry name" value="Rev_trsase/Diguanyl_cyclase"/>
</dbReference>
<comment type="catalytic activity">
    <reaction evidence="2">
        <text>2 GTP = 3',3'-c-di-GMP + 2 diphosphate</text>
        <dbReference type="Rhea" id="RHEA:24898"/>
        <dbReference type="ChEBI" id="CHEBI:33019"/>
        <dbReference type="ChEBI" id="CHEBI:37565"/>
        <dbReference type="ChEBI" id="CHEBI:58805"/>
        <dbReference type="EC" id="2.7.7.65"/>
    </reaction>
</comment>
<evidence type="ECO:0000313" key="4">
    <source>
        <dbReference type="EMBL" id="MFK4446097.1"/>
    </source>
</evidence>
<dbReference type="Gene3D" id="3.30.70.270">
    <property type="match status" value="1"/>
</dbReference>
<comment type="caution">
    <text evidence="4">The sequence shown here is derived from an EMBL/GenBank/DDBJ whole genome shotgun (WGS) entry which is preliminary data.</text>
</comment>
<dbReference type="InterPro" id="IPR029787">
    <property type="entry name" value="Nucleotide_cyclase"/>
</dbReference>
<reference evidence="4 5" key="1">
    <citation type="submission" date="2024-10" db="EMBL/GenBank/DDBJ databases">
        <authorList>
            <person name="Deangelis K."/>
            <person name="Huntemann M."/>
            <person name="Clum A."/>
            <person name="Wang J."/>
            <person name="Palaniappan K."/>
            <person name="Ritter S."/>
            <person name="Chen I.-M."/>
            <person name="Stamatis D."/>
            <person name="Reddy T."/>
            <person name="O'Malley R."/>
            <person name="Daum C."/>
            <person name="Ng V."/>
            <person name="Ivanova N."/>
            <person name="Kyrpides N."/>
            <person name="Woyke T."/>
        </authorList>
    </citation>
    <scope>NUCLEOTIDE SEQUENCE [LARGE SCALE GENOMIC DNA]</scope>
    <source>
        <strain evidence="4 5">GAS97</strain>
    </source>
</reference>
<dbReference type="Proteomes" id="UP001620514">
    <property type="component" value="Unassembled WGS sequence"/>
</dbReference>
<keyword evidence="5" id="KW-1185">Reference proteome</keyword>
<organism evidence="4 5">
    <name type="scientific">Caballeronia udeis</name>
    <dbReference type="NCBI Taxonomy" id="1232866"/>
    <lineage>
        <taxon>Bacteria</taxon>
        <taxon>Pseudomonadati</taxon>
        <taxon>Pseudomonadota</taxon>
        <taxon>Betaproteobacteria</taxon>
        <taxon>Burkholderiales</taxon>
        <taxon>Burkholderiaceae</taxon>
        <taxon>Caballeronia</taxon>
    </lineage>
</organism>
<dbReference type="EC" id="2.7.7.65" evidence="1"/>
<dbReference type="PROSITE" id="PS50887">
    <property type="entry name" value="GGDEF"/>
    <property type="match status" value="1"/>
</dbReference>
<name>A0ABW8MWA7_9BURK</name>
<dbReference type="Pfam" id="PF00990">
    <property type="entry name" value="GGDEF"/>
    <property type="match status" value="1"/>
</dbReference>
<evidence type="ECO:0000256" key="2">
    <source>
        <dbReference type="ARBA" id="ARBA00034247"/>
    </source>
</evidence>
<proteinExistence type="predicted"/>
<dbReference type="NCBIfam" id="TIGR00254">
    <property type="entry name" value="GGDEF"/>
    <property type="match status" value="1"/>
</dbReference>
<accession>A0ABW8MWA7</accession>
<dbReference type="SUPFAM" id="SSF55073">
    <property type="entry name" value="Nucleotide cyclase"/>
    <property type="match status" value="1"/>
</dbReference>
<feature type="domain" description="GGDEF" evidence="3">
    <location>
        <begin position="1"/>
        <end position="76"/>
    </location>
</feature>
<dbReference type="PANTHER" id="PTHR45138:SF9">
    <property type="entry name" value="DIGUANYLATE CYCLASE DGCM-RELATED"/>
    <property type="match status" value="1"/>
</dbReference>